<reference evidence="2 3" key="1">
    <citation type="journal article" date="2013" name="BMC Genomics">
        <title>Genomics-driven discovery of the pneumocandin biosynthetic gene cluster in the fungus Glarea lozoyensis.</title>
        <authorList>
            <person name="Chen L."/>
            <person name="Yue Q."/>
            <person name="Zhang X."/>
            <person name="Xiang M."/>
            <person name="Wang C."/>
            <person name="Li S."/>
            <person name="Che Y."/>
            <person name="Ortiz-Lopez F.J."/>
            <person name="Bills G.F."/>
            <person name="Liu X."/>
            <person name="An Z."/>
        </authorList>
    </citation>
    <scope>NUCLEOTIDE SEQUENCE [LARGE SCALE GENOMIC DNA]</scope>
    <source>
        <strain evidence="3">ATCC 20868 / MF5171</strain>
    </source>
</reference>
<sequence length="130" mass="13852">MTVQGTGHDISVIPSPVTRSSDLEQRMGQHNGVDLDATSKAACGGRVVGRRADAVFHPDFGCAIGGQGGFCRVGVVNVQDEKSEMGCRDATPARFVGGYSAPRLSLRGTMTKMLANYHQASSWKKLVLEQ</sequence>
<dbReference type="AlphaFoldDB" id="S3CVB0"/>
<protein>
    <submittedName>
        <fullName evidence="2">Uncharacterized protein</fullName>
    </submittedName>
</protein>
<dbReference type="RefSeq" id="XP_008083003.1">
    <property type="nucleotide sequence ID" value="XM_008084812.1"/>
</dbReference>
<proteinExistence type="predicted"/>
<dbReference type="Proteomes" id="UP000016922">
    <property type="component" value="Unassembled WGS sequence"/>
</dbReference>
<feature type="region of interest" description="Disordered" evidence="1">
    <location>
        <begin position="1"/>
        <end position="20"/>
    </location>
</feature>
<dbReference type="KEGG" id="glz:GLAREA_00052"/>
<keyword evidence="3" id="KW-1185">Reference proteome</keyword>
<name>S3CVB0_GLAL2</name>
<organism evidence="2 3">
    <name type="scientific">Glarea lozoyensis (strain ATCC 20868 / MF5171)</name>
    <dbReference type="NCBI Taxonomy" id="1116229"/>
    <lineage>
        <taxon>Eukaryota</taxon>
        <taxon>Fungi</taxon>
        <taxon>Dikarya</taxon>
        <taxon>Ascomycota</taxon>
        <taxon>Pezizomycotina</taxon>
        <taxon>Leotiomycetes</taxon>
        <taxon>Helotiales</taxon>
        <taxon>Helotiaceae</taxon>
        <taxon>Glarea</taxon>
    </lineage>
</organism>
<dbReference type="EMBL" id="KE145367">
    <property type="protein sequence ID" value="EPE28894.1"/>
    <property type="molecule type" value="Genomic_DNA"/>
</dbReference>
<gene>
    <name evidence="2" type="ORF">GLAREA_00052</name>
</gene>
<dbReference type="HOGENOM" id="CLU_1938368_0_0_1"/>
<accession>S3CVB0</accession>
<evidence type="ECO:0000313" key="2">
    <source>
        <dbReference type="EMBL" id="EPE28894.1"/>
    </source>
</evidence>
<evidence type="ECO:0000256" key="1">
    <source>
        <dbReference type="SAM" id="MobiDB-lite"/>
    </source>
</evidence>
<dbReference type="GeneID" id="19459112"/>
<evidence type="ECO:0000313" key="3">
    <source>
        <dbReference type="Proteomes" id="UP000016922"/>
    </source>
</evidence>